<dbReference type="GO" id="GO:0047837">
    <property type="term" value="F:D-xylose 1-dehydrogenase (NADP+) activity"/>
    <property type="evidence" value="ECO:0007669"/>
    <property type="project" value="UniProtKB-EC"/>
</dbReference>
<organism evidence="13 14">
    <name type="scientific">Agrilus planipennis</name>
    <name type="common">Emerald ash borer</name>
    <name type="synonym">Agrilus marcopoli</name>
    <dbReference type="NCBI Taxonomy" id="224129"/>
    <lineage>
        <taxon>Eukaryota</taxon>
        <taxon>Metazoa</taxon>
        <taxon>Ecdysozoa</taxon>
        <taxon>Arthropoda</taxon>
        <taxon>Hexapoda</taxon>
        <taxon>Insecta</taxon>
        <taxon>Pterygota</taxon>
        <taxon>Neoptera</taxon>
        <taxon>Endopterygota</taxon>
        <taxon>Coleoptera</taxon>
        <taxon>Polyphaga</taxon>
        <taxon>Elateriformia</taxon>
        <taxon>Buprestoidea</taxon>
        <taxon>Buprestidae</taxon>
        <taxon>Agrilinae</taxon>
        <taxon>Agrilus</taxon>
    </lineage>
</organism>
<evidence type="ECO:0000256" key="7">
    <source>
        <dbReference type="ARBA" id="ARBA00042988"/>
    </source>
</evidence>
<evidence type="ECO:0000256" key="2">
    <source>
        <dbReference type="ARBA" id="ARBA00023002"/>
    </source>
</evidence>
<dbReference type="InterPro" id="IPR055170">
    <property type="entry name" value="GFO_IDH_MocA-like_dom"/>
</dbReference>
<dbReference type="SUPFAM" id="SSF51735">
    <property type="entry name" value="NAD(P)-binding Rossmann-fold domains"/>
    <property type="match status" value="1"/>
</dbReference>
<dbReference type="SUPFAM" id="SSF55347">
    <property type="entry name" value="Glyceraldehyde-3-phosphate dehydrogenase-like, C-terminal domain"/>
    <property type="match status" value="1"/>
</dbReference>
<dbReference type="RefSeq" id="XP_018332542.2">
    <property type="nucleotide sequence ID" value="XM_018477040.2"/>
</dbReference>
<feature type="domain" description="Gfo/Idh/MocA-like oxidoreductase N-terminal" evidence="11">
    <location>
        <begin position="4"/>
        <end position="123"/>
    </location>
</feature>
<dbReference type="InterPro" id="IPR000683">
    <property type="entry name" value="Gfo/Idh/MocA-like_OxRdtase_N"/>
</dbReference>
<dbReference type="PANTHER" id="PTHR22604">
    <property type="entry name" value="OXIDOREDUCTASES"/>
    <property type="match status" value="1"/>
</dbReference>
<dbReference type="STRING" id="224129.A0A1W4XIC7"/>
<proteinExistence type="inferred from homology"/>
<comment type="similarity">
    <text evidence="1">Belongs to the Gfo/Idh/MocA family.</text>
</comment>
<evidence type="ECO:0000256" key="5">
    <source>
        <dbReference type="ARBA" id="ARBA00040603"/>
    </source>
</evidence>
<evidence type="ECO:0000259" key="11">
    <source>
        <dbReference type="Pfam" id="PF01408"/>
    </source>
</evidence>
<reference evidence="14" key="1">
    <citation type="submission" date="2025-08" db="UniProtKB">
        <authorList>
            <consortium name="RefSeq"/>
        </authorList>
    </citation>
    <scope>IDENTIFICATION</scope>
    <source>
        <tissue evidence="14">Entire body</tissue>
    </source>
</reference>
<evidence type="ECO:0000256" key="6">
    <source>
        <dbReference type="ARBA" id="ARBA00042926"/>
    </source>
</evidence>
<dbReference type="Pfam" id="PF01408">
    <property type="entry name" value="GFO_IDH_MocA"/>
    <property type="match status" value="1"/>
</dbReference>
<evidence type="ECO:0000256" key="1">
    <source>
        <dbReference type="ARBA" id="ARBA00010928"/>
    </source>
</evidence>
<evidence type="ECO:0000256" key="3">
    <source>
        <dbReference type="ARBA" id="ARBA00038853"/>
    </source>
</evidence>
<evidence type="ECO:0000259" key="12">
    <source>
        <dbReference type="Pfam" id="PF22725"/>
    </source>
</evidence>
<sequence length="339" mass="38530">MQLKWGIISTGNCSSEFTNCLNSLSNEEHTIVAVAAQDFSRARAFAKKYKIPICYGTYEKLAKDRNVEIVHIGNLNIQHFEVSRLMLENGKHVLCEKPMTMNEKQTRKLIEIARERNLFLMEGIWSRCFPLYKELRTLLDQQILGEILYVSATFGKPLQHIDRIREKRLGGGTILDLGVYLIQFVQFVFRGLDALEVNAVGHSNEYGVDESCSAVITFPGGKIANISSHSALLLPNEAEIVGKKGRIVVPQFWCPLKLITPMGTKHFDLPEVDPSIQFMSKFSKGYIYEIQEVWKCLKAGMIECPKMTHVESIKLVQLMDKMRKDVGIVYPDDLVKITK</sequence>
<evidence type="ECO:0000256" key="9">
    <source>
        <dbReference type="ARBA" id="ARBA00047423"/>
    </source>
</evidence>
<dbReference type="EC" id="1.3.1.20" evidence="3"/>
<comment type="catalytic activity">
    <reaction evidence="9">
        <text>(1R,2R)-1,2-dihydrobenzene-1,2-diol + NADP(+) = catechol + NADPH + H(+)</text>
        <dbReference type="Rhea" id="RHEA:16729"/>
        <dbReference type="ChEBI" id="CHEBI:10702"/>
        <dbReference type="ChEBI" id="CHEBI:15378"/>
        <dbReference type="ChEBI" id="CHEBI:18135"/>
        <dbReference type="ChEBI" id="CHEBI:57783"/>
        <dbReference type="ChEBI" id="CHEBI:58349"/>
        <dbReference type="EC" id="1.3.1.20"/>
    </reaction>
</comment>
<dbReference type="FunCoup" id="A0A1W4XIC7">
    <property type="interactions" value="285"/>
</dbReference>
<feature type="domain" description="GFO/IDH/MocA-like oxidoreductase" evidence="12">
    <location>
        <begin position="132"/>
        <end position="248"/>
    </location>
</feature>
<dbReference type="InterPro" id="IPR036291">
    <property type="entry name" value="NAD(P)-bd_dom_sf"/>
</dbReference>
<dbReference type="Proteomes" id="UP000192223">
    <property type="component" value="Unplaced"/>
</dbReference>
<dbReference type="EC" id="1.1.1.179" evidence="4"/>
<comment type="catalytic activity">
    <reaction evidence="10">
        <text>D-xylose + NADP(+) = D-xylono-1,5-lactone + NADPH + H(+)</text>
        <dbReference type="Rhea" id="RHEA:22000"/>
        <dbReference type="ChEBI" id="CHEBI:15378"/>
        <dbReference type="ChEBI" id="CHEBI:15867"/>
        <dbReference type="ChEBI" id="CHEBI:53455"/>
        <dbReference type="ChEBI" id="CHEBI:57783"/>
        <dbReference type="ChEBI" id="CHEBI:58349"/>
        <dbReference type="EC" id="1.1.1.179"/>
    </reaction>
</comment>
<name>A0A1W4XIC7_AGRPL</name>
<dbReference type="GO" id="GO:0000166">
    <property type="term" value="F:nucleotide binding"/>
    <property type="evidence" value="ECO:0007669"/>
    <property type="project" value="InterPro"/>
</dbReference>
<keyword evidence="13" id="KW-1185">Reference proteome</keyword>
<accession>A0A1W4XIC7</accession>
<dbReference type="PANTHER" id="PTHR22604:SF105">
    <property type="entry name" value="TRANS-1,2-DIHYDROBENZENE-1,2-DIOL DEHYDROGENASE"/>
    <property type="match status" value="1"/>
</dbReference>
<evidence type="ECO:0000256" key="4">
    <source>
        <dbReference type="ARBA" id="ARBA00038984"/>
    </source>
</evidence>
<evidence type="ECO:0000256" key="10">
    <source>
        <dbReference type="ARBA" id="ARBA00049233"/>
    </source>
</evidence>
<dbReference type="KEGG" id="apln:108742036"/>
<evidence type="ECO:0000313" key="13">
    <source>
        <dbReference type="Proteomes" id="UP000192223"/>
    </source>
</evidence>
<dbReference type="InterPro" id="IPR050984">
    <property type="entry name" value="Gfo/Idh/MocA_domain"/>
</dbReference>
<dbReference type="Gene3D" id="3.30.360.10">
    <property type="entry name" value="Dihydrodipicolinate Reductase, domain 2"/>
    <property type="match status" value="1"/>
</dbReference>
<dbReference type="GO" id="GO:0047115">
    <property type="term" value="F:trans-1,2-dihydrobenzene-1,2-diol dehydrogenase activity"/>
    <property type="evidence" value="ECO:0007669"/>
    <property type="project" value="UniProtKB-EC"/>
</dbReference>
<protein>
    <recommendedName>
        <fullName evidence="5">Trans-1,2-dihydrobenzene-1,2-diol dehydrogenase</fullName>
        <ecNumber evidence="4">1.1.1.179</ecNumber>
        <ecNumber evidence="3">1.3.1.20</ecNumber>
    </recommendedName>
    <alternativeName>
        <fullName evidence="8">D-xylose 1-dehydrogenase</fullName>
    </alternativeName>
    <alternativeName>
        <fullName evidence="7">D-xylose-NADP dehydrogenase</fullName>
    </alternativeName>
    <alternativeName>
        <fullName evidence="6">Dimeric dihydrodiol dehydrogenase</fullName>
    </alternativeName>
</protein>
<dbReference type="Pfam" id="PF22725">
    <property type="entry name" value="GFO_IDH_MocA_C3"/>
    <property type="match status" value="1"/>
</dbReference>
<dbReference type="InParanoid" id="A0A1W4XIC7"/>
<dbReference type="GeneID" id="108742036"/>
<dbReference type="AlphaFoldDB" id="A0A1W4XIC7"/>
<dbReference type="Gene3D" id="3.40.50.720">
    <property type="entry name" value="NAD(P)-binding Rossmann-like Domain"/>
    <property type="match status" value="1"/>
</dbReference>
<evidence type="ECO:0000313" key="14">
    <source>
        <dbReference type="RefSeq" id="XP_018332542.2"/>
    </source>
</evidence>
<dbReference type="OrthoDB" id="2129491at2759"/>
<gene>
    <name evidence="14" type="primary">LOC108742036</name>
</gene>
<keyword evidence="2" id="KW-0560">Oxidoreductase</keyword>
<evidence type="ECO:0000256" key="8">
    <source>
        <dbReference type="ARBA" id="ARBA00043025"/>
    </source>
</evidence>